<sequence>MPPGDLAGLAAGFAGELRRAGLAVSPGQAERFAGAVALLAPGTRAELRNCALATLVCGPGEIDVLDAVLRRVFAGSAADPRASRPAPVFGATAARTAADGAARGAGEGTRELPVRAVASATDRLATRDFAGLTPRELAELATVMRTIVLSTPARLSRRRRPSPHGGGIDLRATLAAARRTGGHPLRLRRSAPRPRPRRLVVLCDISGSMEPYARAMLQLLYCAAGGRRAEVFTFATRLTRLTPVLRGARPSAALSRAGKAAKDWSGGTRIADSLAEFNTRFGRAGLARGAVVLIVSDGWDTGDPADLGRQMARLSRVTHRIVWVNPRTATPGFRPLTGGMAAAWPYCDAVVSAHSLAALGELTAALAGRP</sequence>
<proteinExistence type="predicted"/>
<dbReference type="PANTHER" id="PTHR39338:SF6">
    <property type="entry name" value="BLL5662 PROTEIN"/>
    <property type="match status" value="1"/>
</dbReference>
<feature type="domain" description="VWFA" evidence="1">
    <location>
        <begin position="196"/>
        <end position="359"/>
    </location>
</feature>
<gene>
    <name evidence="2" type="ORF">SRB5_02760</name>
</gene>
<dbReference type="Pfam" id="PF05762">
    <property type="entry name" value="VWA_CoxE"/>
    <property type="match status" value="1"/>
</dbReference>
<dbReference type="InterPro" id="IPR008912">
    <property type="entry name" value="Uncharacterised_CoxE"/>
</dbReference>
<keyword evidence="3" id="KW-1185">Reference proteome</keyword>
<dbReference type="SUPFAM" id="SSF53300">
    <property type="entry name" value="vWA-like"/>
    <property type="match status" value="1"/>
</dbReference>
<evidence type="ECO:0000259" key="1">
    <source>
        <dbReference type="SMART" id="SM00327"/>
    </source>
</evidence>
<dbReference type="InterPro" id="IPR036465">
    <property type="entry name" value="vWFA_dom_sf"/>
</dbReference>
<dbReference type="Proteomes" id="UP000466345">
    <property type="component" value="Unassembled WGS sequence"/>
</dbReference>
<dbReference type="InterPro" id="IPR011195">
    <property type="entry name" value="UCP010256"/>
</dbReference>
<evidence type="ECO:0000313" key="2">
    <source>
        <dbReference type="EMBL" id="MQY10169.1"/>
    </source>
</evidence>
<name>A0A7K0C9N9_9ACTN</name>
<dbReference type="PANTHER" id="PTHR39338">
    <property type="entry name" value="BLL5662 PROTEIN-RELATED"/>
    <property type="match status" value="1"/>
</dbReference>
<accession>A0A7K0C9N9</accession>
<organism evidence="2 3">
    <name type="scientific">Streptomyces smaragdinus</name>
    <dbReference type="NCBI Taxonomy" id="2585196"/>
    <lineage>
        <taxon>Bacteria</taxon>
        <taxon>Bacillati</taxon>
        <taxon>Actinomycetota</taxon>
        <taxon>Actinomycetes</taxon>
        <taxon>Kitasatosporales</taxon>
        <taxon>Streptomycetaceae</taxon>
        <taxon>Streptomyces</taxon>
    </lineage>
</organism>
<reference evidence="2 3" key="1">
    <citation type="submission" date="2019-10" db="EMBL/GenBank/DDBJ databases">
        <title>Streptomyces smaragdinus sp. nov. and Streptomyces fabii sp. nov., isolated from the gut of fungus growing-termite Macrotermes natalensis.</title>
        <authorList>
            <person name="Schwitalla J."/>
            <person name="Benndorf R."/>
            <person name="Martin K."/>
            <person name="De Beer W."/>
            <person name="Kaster A.-K."/>
            <person name="Vollmers J."/>
            <person name="Poulsen M."/>
            <person name="Beemelmanns C."/>
        </authorList>
    </citation>
    <scope>NUCLEOTIDE SEQUENCE [LARGE SCALE GENOMIC DNA]</scope>
    <source>
        <strain evidence="2 3">RB5</strain>
    </source>
</reference>
<dbReference type="EMBL" id="WEGJ01000001">
    <property type="protein sequence ID" value="MQY10169.1"/>
    <property type="molecule type" value="Genomic_DNA"/>
</dbReference>
<comment type="caution">
    <text evidence="2">The sequence shown here is derived from an EMBL/GenBank/DDBJ whole genome shotgun (WGS) entry which is preliminary data.</text>
</comment>
<dbReference type="PIRSF" id="PIRSF010256">
    <property type="entry name" value="CoxE_vWa"/>
    <property type="match status" value="1"/>
</dbReference>
<dbReference type="AlphaFoldDB" id="A0A7K0C9N9"/>
<dbReference type="InterPro" id="IPR002035">
    <property type="entry name" value="VWF_A"/>
</dbReference>
<evidence type="ECO:0000313" key="3">
    <source>
        <dbReference type="Proteomes" id="UP000466345"/>
    </source>
</evidence>
<dbReference type="Gene3D" id="3.40.50.410">
    <property type="entry name" value="von Willebrand factor, type A domain"/>
    <property type="match status" value="1"/>
</dbReference>
<dbReference type="CDD" id="cd00198">
    <property type="entry name" value="vWFA"/>
    <property type="match status" value="1"/>
</dbReference>
<protein>
    <recommendedName>
        <fullName evidence="1">VWFA domain-containing protein</fullName>
    </recommendedName>
</protein>
<dbReference type="SMART" id="SM00327">
    <property type="entry name" value="VWA"/>
    <property type="match status" value="1"/>
</dbReference>